<dbReference type="AlphaFoldDB" id="A0A6A6ET62"/>
<dbReference type="Proteomes" id="UP000800200">
    <property type="component" value="Unassembled WGS sequence"/>
</dbReference>
<dbReference type="EMBL" id="ML994612">
    <property type="protein sequence ID" value="KAF2193918.1"/>
    <property type="molecule type" value="Genomic_DNA"/>
</dbReference>
<evidence type="ECO:0000313" key="2">
    <source>
        <dbReference type="EMBL" id="KAF2193918.1"/>
    </source>
</evidence>
<dbReference type="Pfam" id="PF09362">
    <property type="entry name" value="DUF1996"/>
    <property type="match status" value="1"/>
</dbReference>
<dbReference type="PANTHER" id="PTHR43662">
    <property type="match status" value="1"/>
</dbReference>
<name>A0A6A6ET62_9PEZI</name>
<reference evidence="2" key="1">
    <citation type="journal article" date="2020" name="Stud. Mycol.">
        <title>101 Dothideomycetes genomes: a test case for predicting lifestyles and emergence of pathogens.</title>
        <authorList>
            <person name="Haridas S."/>
            <person name="Albert R."/>
            <person name="Binder M."/>
            <person name="Bloem J."/>
            <person name="Labutti K."/>
            <person name="Salamov A."/>
            <person name="Andreopoulos B."/>
            <person name="Baker S."/>
            <person name="Barry K."/>
            <person name="Bills G."/>
            <person name="Bluhm B."/>
            <person name="Cannon C."/>
            <person name="Castanera R."/>
            <person name="Culley D."/>
            <person name="Daum C."/>
            <person name="Ezra D."/>
            <person name="Gonzalez J."/>
            <person name="Henrissat B."/>
            <person name="Kuo A."/>
            <person name="Liang C."/>
            <person name="Lipzen A."/>
            <person name="Lutzoni F."/>
            <person name="Magnuson J."/>
            <person name="Mondo S."/>
            <person name="Nolan M."/>
            <person name="Ohm R."/>
            <person name="Pangilinan J."/>
            <person name="Park H.-J."/>
            <person name="Ramirez L."/>
            <person name="Alfaro M."/>
            <person name="Sun H."/>
            <person name="Tritt A."/>
            <person name="Yoshinaga Y."/>
            <person name="Zwiers L.-H."/>
            <person name="Turgeon B."/>
            <person name="Goodwin S."/>
            <person name="Spatafora J."/>
            <person name="Crous P."/>
            <person name="Grigoriev I."/>
        </authorList>
    </citation>
    <scope>NUCLEOTIDE SEQUENCE</scope>
    <source>
        <strain evidence="2">CBS 207.26</strain>
    </source>
</reference>
<protein>
    <recommendedName>
        <fullName evidence="1">DUF1996 domain-containing protein</fullName>
    </recommendedName>
</protein>
<evidence type="ECO:0000313" key="3">
    <source>
        <dbReference type="Proteomes" id="UP000800200"/>
    </source>
</evidence>
<dbReference type="OrthoDB" id="74764at2759"/>
<feature type="domain" description="DUF1996" evidence="1">
    <location>
        <begin position="15"/>
        <end position="267"/>
    </location>
</feature>
<accession>A0A6A6ET62</accession>
<sequence length="325" mass="36146">MLRFACSQLTVDRIDPIGAVGLAPSPHLHQIVGGNSFNTTMDPATHDPPTMSTCTSCTFSEDFSNYWTAALFYKARNGTFKRVQQFPNGGLKQNGGITVYYIPPYDGVSKVTAFKPGFRMLAGDPVLRSTKGEAQGICHRCFAGANFDPFGGAPCLDHQYDTTHLPNKFCPGGIRTTISFPTCWDGKTVDSPDHRSHVAYANPSFERNGKCPSTHPVKLPQVMYEVMWDTRPYNSKEFWNEDGSQPFIYSMGDDTGHGQHGDYLFGWKGDSLQRALDARCNNDQCKELKRQTDEDSMKCTIGQQVREEVDGWIDALPGNVPITYQ</sequence>
<evidence type="ECO:0000259" key="1">
    <source>
        <dbReference type="Pfam" id="PF09362"/>
    </source>
</evidence>
<organism evidence="2 3">
    <name type="scientific">Zopfia rhizophila CBS 207.26</name>
    <dbReference type="NCBI Taxonomy" id="1314779"/>
    <lineage>
        <taxon>Eukaryota</taxon>
        <taxon>Fungi</taxon>
        <taxon>Dikarya</taxon>
        <taxon>Ascomycota</taxon>
        <taxon>Pezizomycotina</taxon>
        <taxon>Dothideomycetes</taxon>
        <taxon>Dothideomycetes incertae sedis</taxon>
        <taxon>Zopfiaceae</taxon>
        <taxon>Zopfia</taxon>
    </lineage>
</organism>
<proteinExistence type="predicted"/>
<dbReference type="PANTHER" id="PTHR43662:SF2">
    <property type="entry name" value="DUF1996 DOMAIN-CONTAINING PROTEIN"/>
    <property type="match status" value="1"/>
</dbReference>
<dbReference type="InterPro" id="IPR018535">
    <property type="entry name" value="DUF1996"/>
</dbReference>
<keyword evidence="3" id="KW-1185">Reference proteome</keyword>
<gene>
    <name evidence="2" type="ORF">K469DRAFT_617659</name>
</gene>